<name>A0ABR3FD59_9AGAR</name>
<evidence type="ECO:0000313" key="1">
    <source>
        <dbReference type="EMBL" id="KAL0573208.1"/>
    </source>
</evidence>
<proteinExistence type="predicted"/>
<sequence>MIVGYPPHCTHALQGLDVVCFSVLKTELENAIQKFEETHKHDMRKSDLLGVFSTAFLHLFTEDLVKSAFWVTGLYPFDRAVIKPEQMKPAEVTSIRLSFALTPTSPVKAIMESFRT</sequence>
<evidence type="ECO:0000313" key="2">
    <source>
        <dbReference type="Proteomes" id="UP001465976"/>
    </source>
</evidence>
<protein>
    <submittedName>
        <fullName evidence="1">Uncharacterized protein</fullName>
    </submittedName>
</protein>
<dbReference type="EMBL" id="JBAHYK010000529">
    <property type="protein sequence ID" value="KAL0573208.1"/>
    <property type="molecule type" value="Genomic_DNA"/>
</dbReference>
<dbReference type="Proteomes" id="UP001465976">
    <property type="component" value="Unassembled WGS sequence"/>
</dbReference>
<reference evidence="1 2" key="1">
    <citation type="submission" date="2024-02" db="EMBL/GenBank/DDBJ databases">
        <title>A draft genome for the cacao thread blight pathogen Marasmius crinis-equi.</title>
        <authorList>
            <person name="Cohen S.P."/>
            <person name="Baruah I.K."/>
            <person name="Amoako-Attah I."/>
            <person name="Bukari Y."/>
            <person name="Meinhardt L.W."/>
            <person name="Bailey B.A."/>
        </authorList>
    </citation>
    <scope>NUCLEOTIDE SEQUENCE [LARGE SCALE GENOMIC DNA]</scope>
    <source>
        <strain evidence="1 2">GH-76</strain>
    </source>
</reference>
<keyword evidence="2" id="KW-1185">Reference proteome</keyword>
<organism evidence="1 2">
    <name type="scientific">Marasmius crinis-equi</name>
    <dbReference type="NCBI Taxonomy" id="585013"/>
    <lineage>
        <taxon>Eukaryota</taxon>
        <taxon>Fungi</taxon>
        <taxon>Dikarya</taxon>
        <taxon>Basidiomycota</taxon>
        <taxon>Agaricomycotina</taxon>
        <taxon>Agaricomycetes</taxon>
        <taxon>Agaricomycetidae</taxon>
        <taxon>Agaricales</taxon>
        <taxon>Marasmiineae</taxon>
        <taxon>Marasmiaceae</taxon>
        <taxon>Marasmius</taxon>
    </lineage>
</organism>
<gene>
    <name evidence="1" type="ORF">V5O48_008745</name>
</gene>
<accession>A0ABR3FD59</accession>
<comment type="caution">
    <text evidence="1">The sequence shown here is derived from an EMBL/GenBank/DDBJ whole genome shotgun (WGS) entry which is preliminary data.</text>
</comment>